<keyword evidence="4" id="KW-1185">Reference proteome</keyword>
<sequence length="1119" mass="125819">MESSLTTETAKFGIGEAAAGASIGDSEPVKQLKIIPKVRKCGVVHFKNRFGADDSLYAVDVLESESTEIGRQMQAELRFRQNTTRRRTAKEKVKAANAKLAAAKTSLAEAGAAPQGSGNMLVLRIRVQSPAILRIMSQIMTGGEADWTAKPHTFMRPFGALVFYHARVCERLATLQERWGSPEHLDAVGTPSSMAVSDHDSSGGRIAVDDCPAALAELRAYVKFMSEEVMPLYTKFDKLRDVDGEAPAKVRFHDLWYLFRVGELVFRPVGTGANKEFNNTALGNRTWRCYGTRPAWSKYRVIADEHRNFIDDDYDDSERASFGVHCYYIDYTGDEFCVVTETFDIAPFRGEKPIKSLRVFPYRFAADHERQYRATIDNGHRFLESTKTKHASYNGWTTALTPRGEPTTDVEGNSQHRPEFIASEVIVDFGEALQACPAWRPEATLVRPEEADPQEAEDDFTICWWSDADRTRLVRETNEVIILRLGVTIFERNNNLSAKNASADRFLIRVRENDRNGKATTEAHLNTDDADPRACDLPLLPSRIFAYVLRDRKFAQLTVQQLKPVTKSNDAFDYLKINSRHRDLIQSLVEEHFEKKASDRQDGVDIGNIDVIKGKGKGLSILLYGAPGVGKTATAEAIAAANGKPLFPITCGDLGLTPATVERALLRIFRLADTWNCVLLLDEVDTFFSQRAKGDETLAKNALVSGEFAGLQQLTTLAQIPRYLVTNALFSFLVFLRVLEYYDGLLFLTTNRPGALDEAFKSRIHLKLHYPRLGQKQTMEIWDMNMTRLEKIEKERCRKNPAARPLQITRKSILRFAEEVFRKQKRQDPNSAVVLWNGRQIRNAFQVASSLAHYEARRDETLPKLTVAHFRTIHAVTEDFDQFMHDTMGKNDSMLAFERGERDDDFVARKRRYEEEDDHYHDDDGGGDGDDDNNNNDNNDDDDDDDGEDDDDHSEAPDNKKRKLYGEGRHSPPRPDLRLTTLGTEARRSLSPNIAAATEAAARGRSRASSGIFGSTGLSQVAGSTSARQQRRPPPPTSPRQRPQQQWTTQWRGAPSIEVMPSRDGAGDAYLSPGYARNTADGWGRSSQHGGRHRRDSSGQSRRAKRSKRDSDDDNEAYE</sequence>
<evidence type="ECO:0000313" key="4">
    <source>
        <dbReference type="Proteomes" id="UP001287356"/>
    </source>
</evidence>
<dbReference type="PANTHER" id="PTHR46411">
    <property type="entry name" value="FAMILY ATPASE, PUTATIVE-RELATED"/>
    <property type="match status" value="1"/>
</dbReference>
<feature type="compositionally biased region" description="Basic and acidic residues" evidence="1">
    <location>
        <begin position="954"/>
        <end position="977"/>
    </location>
</feature>
<gene>
    <name evidence="3" type="ORF">B0T24DRAFT_711516</name>
</gene>
<dbReference type="InterPro" id="IPR027417">
    <property type="entry name" value="P-loop_NTPase"/>
</dbReference>
<evidence type="ECO:0000313" key="3">
    <source>
        <dbReference type="EMBL" id="KAK3366105.1"/>
    </source>
</evidence>
<feature type="region of interest" description="Disordered" evidence="1">
    <location>
        <begin position="912"/>
        <end position="1119"/>
    </location>
</feature>
<dbReference type="Proteomes" id="UP001287356">
    <property type="component" value="Unassembled WGS sequence"/>
</dbReference>
<comment type="caution">
    <text evidence="3">The sequence shown here is derived from an EMBL/GenBank/DDBJ whole genome shotgun (WGS) entry which is preliminary data.</text>
</comment>
<dbReference type="InterPro" id="IPR056599">
    <property type="entry name" value="AAA_lid_fung"/>
</dbReference>
<dbReference type="EMBL" id="JAULSN010000008">
    <property type="protein sequence ID" value="KAK3366105.1"/>
    <property type="molecule type" value="Genomic_DNA"/>
</dbReference>
<proteinExistence type="predicted"/>
<dbReference type="GO" id="GO:0016887">
    <property type="term" value="F:ATP hydrolysis activity"/>
    <property type="evidence" value="ECO:0007669"/>
    <property type="project" value="InterPro"/>
</dbReference>
<dbReference type="InterPro" id="IPR003593">
    <property type="entry name" value="AAA+_ATPase"/>
</dbReference>
<feature type="compositionally biased region" description="Acidic residues" evidence="1">
    <location>
        <begin position="925"/>
        <end position="953"/>
    </location>
</feature>
<reference evidence="3" key="1">
    <citation type="journal article" date="2023" name="Mol. Phylogenet. Evol.">
        <title>Genome-scale phylogeny and comparative genomics of the fungal order Sordariales.</title>
        <authorList>
            <person name="Hensen N."/>
            <person name="Bonometti L."/>
            <person name="Westerberg I."/>
            <person name="Brannstrom I.O."/>
            <person name="Guillou S."/>
            <person name="Cros-Aarteil S."/>
            <person name="Calhoun S."/>
            <person name="Haridas S."/>
            <person name="Kuo A."/>
            <person name="Mondo S."/>
            <person name="Pangilinan J."/>
            <person name="Riley R."/>
            <person name="LaButti K."/>
            <person name="Andreopoulos B."/>
            <person name="Lipzen A."/>
            <person name="Chen C."/>
            <person name="Yan M."/>
            <person name="Daum C."/>
            <person name="Ng V."/>
            <person name="Clum A."/>
            <person name="Steindorff A."/>
            <person name="Ohm R.A."/>
            <person name="Martin F."/>
            <person name="Silar P."/>
            <person name="Natvig D.O."/>
            <person name="Lalanne C."/>
            <person name="Gautier V."/>
            <person name="Ament-Velasquez S.L."/>
            <person name="Kruys A."/>
            <person name="Hutchinson M.I."/>
            <person name="Powell A.J."/>
            <person name="Barry K."/>
            <person name="Miller A.N."/>
            <person name="Grigoriev I.V."/>
            <person name="Debuchy R."/>
            <person name="Gladieux P."/>
            <person name="Hiltunen Thoren M."/>
            <person name="Johannesson H."/>
        </authorList>
    </citation>
    <scope>NUCLEOTIDE SEQUENCE</scope>
    <source>
        <strain evidence="3">CBS 958.72</strain>
    </source>
</reference>
<evidence type="ECO:0000259" key="2">
    <source>
        <dbReference type="SMART" id="SM00382"/>
    </source>
</evidence>
<dbReference type="SMART" id="SM00382">
    <property type="entry name" value="AAA"/>
    <property type="match status" value="1"/>
</dbReference>
<dbReference type="GO" id="GO:0005524">
    <property type="term" value="F:ATP binding"/>
    <property type="evidence" value="ECO:0007669"/>
    <property type="project" value="InterPro"/>
</dbReference>
<dbReference type="AlphaFoldDB" id="A0AAE0N0U7"/>
<protein>
    <submittedName>
        <fullName evidence="3">Aaa family ATPase</fullName>
    </submittedName>
</protein>
<feature type="compositionally biased region" description="Low complexity" evidence="1">
    <location>
        <begin position="1039"/>
        <end position="1052"/>
    </location>
</feature>
<feature type="compositionally biased region" description="Low complexity" evidence="1">
    <location>
        <begin position="995"/>
        <end position="1010"/>
    </location>
</feature>
<feature type="compositionally biased region" description="Polar residues" evidence="1">
    <location>
        <begin position="1012"/>
        <end position="1027"/>
    </location>
</feature>
<organism evidence="3 4">
    <name type="scientific">Lasiosphaeria ovina</name>
    <dbReference type="NCBI Taxonomy" id="92902"/>
    <lineage>
        <taxon>Eukaryota</taxon>
        <taxon>Fungi</taxon>
        <taxon>Dikarya</taxon>
        <taxon>Ascomycota</taxon>
        <taxon>Pezizomycotina</taxon>
        <taxon>Sordariomycetes</taxon>
        <taxon>Sordariomycetidae</taxon>
        <taxon>Sordariales</taxon>
        <taxon>Lasiosphaeriaceae</taxon>
        <taxon>Lasiosphaeria</taxon>
    </lineage>
</organism>
<evidence type="ECO:0000256" key="1">
    <source>
        <dbReference type="SAM" id="MobiDB-lite"/>
    </source>
</evidence>
<feature type="domain" description="AAA+ ATPase" evidence="2">
    <location>
        <begin position="617"/>
        <end position="774"/>
    </location>
</feature>
<dbReference type="Pfam" id="PF23232">
    <property type="entry name" value="AAA_lid_13"/>
    <property type="match status" value="1"/>
</dbReference>
<dbReference type="InterPro" id="IPR054289">
    <property type="entry name" value="DUF7025"/>
</dbReference>
<name>A0AAE0N0U7_9PEZI</name>
<reference evidence="3" key="2">
    <citation type="submission" date="2023-06" db="EMBL/GenBank/DDBJ databases">
        <authorList>
            <consortium name="Lawrence Berkeley National Laboratory"/>
            <person name="Haridas S."/>
            <person name="Hensen N."/>
            <person name="Bonometti L."/>
            <person name="Westerberg I."/>
            <person name="Brannstrom I.O."/>
            <person name="Guillou S."/>
            <person name="Cros-Aarteil S."/>
            <person name="Calhoun S."/>
            <person name="Kuo A."/>
            <person name="Mondo S."/>
            <person name="Pangilinan J."/>
            <person name="Riley R."/>
            <person name="Labutti K."/>
            <person name="Andreopoulos B."/>
            <person name="Lipzen A."/>
            <person name="Chen C."/>
            <person name="Yanf M."/>
            <person name="Daum C."/>
            <person name="Ng V."/>
            <person name="Clum A."/>
            <person name="Steindorff A."/>
            <person name="Ohm R."/>
            <person name="Martin F."/>
            <person name="Silar P."/>
            <person name="Natvig D."/>
            <person name="Lalanne C."/>
            <person name="Gautier V."/>
            <person name="Ament-Velasquez S.L."/>
            <person name="Kruys A."/>
            <person name="Hutchinson M.I."/>
            <person name="Powell A.J."/>
            <person name="Barry K."/>
            <person name="Miller A.N."/>
            <person name="Grigoriev I.V."/>
            <person name="Debuchy R."/>
            <person name="Gladieux P."/>
            <person name="Thoren M.H."/>
            <person name="Johannesson H."/>
        </authorList>
    </citation>
    <scope>NUCLEOTIDE SEQUENCE</scope>
    <source>
        <strain evidence="3">CBS 958.72</strain>
    </source>
</reference>
<dbReference type="Pfam" id="PF22942">
    <property type="entry name" value="DUF7025"/>
    <property type="match status" value="1"/>
</dbReference>
<feature type="compositionally biased region" description="Basic and acidic residues" evidence="1">
    <location>
        <begin position="912"/>
        <end position="924"/>
    </location>
</feature>
<dbReference type="Pfam" id="PF00004">
    <property type="entry name" value="AAA"/>
    <property type="match status" value="1"/>
</dbReference>
<dbReference type="InterPro" id="IPR003959">
    <property type="entry name" value="ATPase_AAA_core"/>
</dbReference>
<dbReference type="PANTHER" id="PTHR46411:SF3">
    <property type="entry name" value="AAA+ ATPASE DOMAIN-CONTAINING PROTEIN"/>
    <property type="match status" value="1"/>
</dbReference>
<dbReference type="SUPFAM" id="SSF52540">
    <property type="entry name" value="P-loop containing nucleoside triphosphate hydrolases"/>
    <property type="match status" value="1"/>
</dbReference>
<dbReference type="Gene3D" id="3.40.50.300">
    <property type="entry name" value="P-loop containing nucleotide triphosphate hydrolases"/>
    <property type="match status" value="1"/>
</dbReference>
<accession>A0AAE0N0U7</accession>